<comment type="caution">
    <text evidence="9">The sequence shown here is derived from an EMBL/GenBank/DDBJ whole genome shotgun (WGS) entry which is preliminary data.</text>
</comment>
<dbReference type="InterPro" id="IPR036259">
    <property type="entry name" value="MFS_trans_sf"/>
</dbReference>
<dbReference type="Gene3D" id="1.20.1250.20">
    <property type="entry name" value="MFS general substrate transporter like domains"/>
    <property type="match status" value="1"/>
</dbReference>
<dbReference type="InterPro" id="IPR011701">
    <property type="entry name" value="MFS"/>
</dbReference>
<dbReference type="PANTHER" id="PTHR43124">
    <property type="entry name" value="PURINE EFFLUX PUMP PBUE"/>
    <property type="match status" value="1"/>
</dbReference>
<sequence length="837" mass="92483">MKLFLLQKEKAAGMNNETTSLGRKSRYTGLVFISAALLLIIVVLAFTGGLNISSFQKKYEESVVFSLVAPTKQTIGKIEYALKYGKELEHFYGLRELIDELLDQLEEVNEVRVLWPNEAIAFNRDNVILRVPIEDTSIIETLRDRHEVATKLENDSVVHDYMLERLENEYLLSVPIYNPHGYWEGSVQLAFDRSVVSTRTGEYLFILLRYLLLLAAFAALILVLTMSRLPITDHAGKLRSKPLLILIIAIMSVIQITYGYINYQLFSRAYINASQEVAVSAAEIISRDIQSVIEKGVPYSDLYQLDTYLQGIIQELPAIEQINLMNEENVLASSEGGRDRIESTMESDYTFEVGLIPDQTGNLPYIHVLLSETAIKTELRMIVLDMVTVLITSILFMIEISILVLLLLSNGLSNGVKKKKEIPRFTQQSPADTTMIRPLSFIFHLALFLSAAFIPIMSKELYEPLWGMSENLIIALPVTIEMFGAGVGVILAASNVDKRGWKPLFLLGALSVAIGMLICSLPSINILGFSLARGLAGFGYGVCFMALRALITSGASGEKQTSGLTSFFVGLYAGINCGIIVGAMLADRIGYHPVFTIGVIIVVLTGLFVLKQMKNTIPIPRKEKNISFGETFNQLGGFVRNKQVVAFLLLIVLPVAACNMFLDYYFPIFADHEGLSTSDVGRAFLVNGLIIVYLAPLFSKLFLKWLGVEKALLMSGLLVALAMVIFGVKGSVLTAIIAVILLGLSDSFGLVAQNKYYLSLKATGQLGTGKAIGYYDNMRKVGQMLGPMIFGGVVLMGQIGIGLLGILFLIMLLFFWVTRFRNDAEQQKRGSGNELSL</sequence>
<dbReference type="SUPFAM" id="SSF103473">
    <property type="entry name" value="MFS general substrate transporter"/>
    <property type="match status" value="1"/>
</dbReference>
<accession>A0ABT9W023</accession>
<proteinExistence type="predicted"/>
<dbReference type="Pfam" id="PF07690">
    <property type="entry name" value="MFS_1"/>
    <property type="match status" value="1"/>
</dbReference>
<feature type="transmembrane region" description="Helical" evidence="7">
    <location>
        <begin position="30"/>
        <end position="50"/>
    </location>
</feature>
<evidence type="ECO:0000256" key="6">
    <source>
        <dbReference type="ARBA" id="ARBA00023136"/>
    </source>
</evidence>
<feature type="transmembrane region" description="Helical" evidence="7">
    <location>
        <begin position="203"/>
        <end position="223"/>
    </location>
</feature>
<dbReference type="PROSITE" id="PS50850">
    <property type="entry name" value="MFS"/>
    <property type="match status" value="1"/>
</dbReference>
<feature type="domain" description="Major facilitator superfamily (MFS) profile" evidence="8">
    <location>
        <begin position="385"/>
        <end position="823"/>
    </location>
</feature>
<feature type="transmembrane region" description="Helical" evidence="7">
    <location>
        <begin position="434"/>
        <end position="457"/>
    </location>
</feature>
<keyword evidence="5 7" id="KW-1133">Transmembrane helix</keyword>
<feature type="transmembrane region" description="Helical" evidence="7">
    <location>
        <begin position="243"/>
        <end position="261"/>
    </location>
</feature>
<dbReference type="InterPro" id="IPR020846">
    <property type="entry name" value="MFS_dom"/>
</dbReference>
<dbReference type="Proteomes" id="UP001235840">
    <property type="component" value="Unassembled WGS sequence"/>
</dbReference>
<evidence type="ECO:0000256" key="5">
    <source>
        <dbReference type="ARBA" id="ARBA00022989"/>
    </source>
</evidence>
<gene>
    <name evidence="9" type="ORF">J2S11_002480</name>
</gene>
<evidence type="ECO:0000259" key="8">
    <source>
        <dbReference type="PROSITE" id="PS50850"/>
    </source>
</evidence>
<feature type="transmembrane region" description="Helical" evidence="7">
    <location>
        <begin position="591"/>
        <end position="610"/>
    </location>
</feature>
<keyword evidence="6 7" id="KW-0472">Membrane</keyword>
<evidence type="ECO:0000256" key="7">
    <source>
        <dbReference type="SAM" id="Phobius"/>
    </source>
</evidence>
<feature type="transmembrane region" description="Helical" evidence="7">
    <location>
        <begin position="563"/>
        <end position="585"/>
    </location>
</feature>
<feature type="transmembrane region" description="Helical" evidence="7">
    <location>
        <begin position="788"/>
        <end position="817"/>
    </location>
</feature>
<feature type="transmembrane region" description="Helical" evidence="7">
    <location>
        <begin position="504"/>
        <end position="524"/>
    </location>
</feature>
<protein>
    <submittedName>
        <fullName evidence="9">MFS family arabinose efflux permease</fullName>
    </submittedName>
</protein>
<feature type="transmembrane region" description="Helical" evidence="7">
    <location>
        <begin position="644"/>
        <end position="662"/>
    </location>
</feature>
<keyword evidence="4 7" id="KW-0812">Transmembrane</keyword>
<evidence type="ECO:0000256" key="4">
    <source>
        <dbReference type="ARBA" id="ARBA00022692"/>
    </source>
</evidence>
<organism evidence="9 10">
    <name type="scientific">Caldalkalibacillus horti</name>
    <dbReference type="NCBI Taxonomy" id="77523"/>
    <lineage>
        <taxon>Bacteria</taxon>
        <taxon>Bacillati</taxon>
        <taxon>Bacillota</taxon>
        <taxon>Bacilli</taxon>
        <taxon>Bacillales</taxon>
        <taxon>Bacillaceae</taxon>
        <taxon>Caldalkalibacillus</taxon>
    </lineage>
</organism>
<evidence type="ECO:0000256" key="2">
    <source>
        <dbReference type="ARBA" id="ARBA00022448"/>
    </source>
</evidence>
<evidence type="ECO:0000256" key="1">
    <source>
        <dbReference type="ARBA" id="ARBA00004651"/>
    </source>
</evidence>
<keyword evidence="10" id="KW-1185">Reference proteome</keyword>
<feature type="transmembrane region" description="Helical" evidence="7">
    <location>
        <begin position="389"/>
        <end position="413"/>
    </location>
</feature>
<comment type="subcellular location">
    <subcellularLocation>
        <location evidence="1">Cell membrane</location>
        <topology evidence="1">Multi-pass membrane protein</topology>
    </subcellularLocation>
</comment>
<feature type="transmembrane region" description="Helical" evidence="7">
    <location>
        <begin position="682"/>
        <end position="703"/>
    </location>
</feature>
<keyword evidence="3" id="KW-1003">Cell membrane</keyword>
<dbReference type="EMBL" id="JAUSTY010000009">
    <property type="protein sequence ID" value="MDQ0166576.1"/>
    <property type="molecule type" value="Genomic_DNA"/>
</dbReference>
<feature type="transmembrane region" description="Helical" evidence="7">
    <location>
        <begin position="472"/>
        <end position="492"/>
    </location>
</feature>
<name>A0ABT9W023_9BACI</name>
<feature type="transmembrane region" description="Helical" evidence="7">
    <location>
        <begin position="715"/>
        <end position="744"/>
    </location>
</feature>
<feature type="transmembrane region" description="Helical" evidence="7">
    <location>
        <begin position="530"/>
        <end position="551"/>
    </location>
</feature>
<evidence type="ECO:0000313" key="9">
    <source>
        <dbReference type="EMBL" id="MDQ0166576.1"/>
    </source>
</evidence>
<reference evidence="9 10" key="1">
    <citation type="submission" date="2023-07" db="EMBL/GenBank/DDBJ databases">
        <title>Genomic Encyclopedia of Type Strains, Phase IV (KMG-IV): sequencing the most valuable type-strain genomes for metagenomic binning, comparative biology and taxonomic classification.</title>
        <authorList>
            <person name="Goeker M."/>
        </authorList>
    </citation>
    <scope>NUCLEOTIDE SEQUENCE [LARGE SCALE GENOMIC DNA]</scope>
    <source>
        <strain evidence="9 10">DSM 12751</strain>
    </source>
</reference>
<dbReference type="InterPro" id="IPR050189">
    <property type="entry name" value="MFS_Efflux_Transporters"/>
</dbReference>
<evidence type="ECO:0000256" key="3">
    <source>
        <dbReference type="ARBA" id="ARBA00022475"/>
    </source>
</evidence>
<evidence type="ECO:0000313" key="10">
    <source>
        <dbReference type="Proteomes" id="UP001235840"/>
    </source>
</evidence>
<dbReference type="PANTHER" id="PTHR43124:SF3">
    <property type="entry name" value="CHLORAMPHENICOL EFFLUX PUMP RV0191"/>
    <property type="match status" value="1"/>
</dbReference>
<keyword evidence="2" id="KW-0813">Transport</keyword>